<evidence type="ECO:0000313" key="2">
    <source>
        <dbReference type="Proteomes" id="UP000461288"/>
    </source>
</evidence>
<sequence>MQSLQHEHYDSYRALARRVQALISTPRAQVEHQIVITREPGDLQPAWEQLLEEIREADGVRLTHRPDGSVHVSWFVVHN</sequence>
<name>A0A7X3HD38_9GAMM</name>
<dbReference type="Proteomes" id="UP000461288">
    <property type="component" value="Unassembled WGS sequence"/>
</dbReference>
<dbReference type="InterPro" id="IPR012449">
    <property type="entry name" value="Phage_F116_Orf28"/>
</dbReference>
<proteinExistence type="predicted"/>
<reference evidence="1 2" key="1">
    <citation type="submission" date="2019-12" db="EMBL/GenBank/DDBJ databases">
        <title>Draft genome sequence of Pseudomonas otitidis recovered from a chicken carcass.</title>
        <authorList>
            <person name="Vieira T.R."/>
            <person name="Oliviera E.F.C."/>
            <person name="Silva N.M.V."/>
            <person name="Sambrano G.E."/>
            <person name="Cibulski S.P."/>
            <person name="Cardoso M.R.I."/>
        </authorList>
    </citation>
    <scope>NUCLEOTIDE SEQUENCE [LARGE SCALE GENOMIC DNA]</scope>
    <source>
        <strain evidence="1 2">25_K</strain>
    </source>
</reference>
<evidence type="ECO:0000313" key="1">
    <source>
        <dbReference type="EMBL" id="MWK59783.1"/>
    </source>
</evidence>
<gene>
    <name evidence="1" type="ORF">GO594_27670</name>
</gene>
<dbReference type="Pfam" id="PF07867">
    <property type="entry name" value="DUF1654"/>
    <property type="match status" value="1"/>
</dbReference>
<dbReference type="EMBL" id="WTFN01000118">
    <property type="protein sequence ID" value="MWK59783.1"/>
    <property type="molecule type" value="Genomic_DNA"/>
</dbReference>
<comment type="caution">
    <text evidence="1">The sequence shown here is derived from an EMBL/GenBank/DDBJ whole genome shotgun (WGS) entry which is preliminary data.</text>
</comment>
<dbReference type="RefSeq" id="WP_160483082.1">
    <property type="nucleotide sequence ID" value="NZ_WTFN01000118.1"/>
</dbReference>
<accession>A0A7X3HD38</accession>
<dbReference type="AlphaFoldDB" id="A0A7X3HD38"/>
<protein>
    <submittedName>
        <fullName evidence="1">DUF1654 domain-containing protein</fullName>
    </submittedName>
</protein>
<organism evidence="1 2">
    <name type="scientific">Metapseudomonas otitidis</name>
    <dbReference type="NCBI Taxonomy" id="319939"/>
    <lineage>
        <taxon>Bacteria</taxon>
        <taxon>Pseudomonadati</taxon>
        <taxon>Pseudomonadota</taxon>
        <taxon>Gammaproteobacteria</taxon>
        <taxon>Pseudomonadales</taxon>
        <taxon>Pseudomonadaceae</taxon>
        <taxon>Metapseudomonas</taxon>
    </lineage>
</organism>